<dbReference type="AlphaFoldDB" id="A0A915DS92"/>
<sequence>MNQFSLWIGEVDGLQLAGRLLGVGEWSDWKHAPTLPQPHRHPQQQQQQSPGVAAISLERMQERIAERREVPFLVGKTKKNPPPSATNQNFGGEKFWL</sequence>
<evidence type="ECO:0000313" key="3">
    <source>
        <dbReference type="WBParaSite" id="jg22989"/>
    </source>
</evidence>
<accession>A0A915DS92</accession>
<organism evidence="2 3">
    <name type="scientific">Ditylenchus dipsaci</name>
    <dbReference type="NCBI Taxonomy" id="166011"/>
    <lineage>
        <taxon>Eukaryota</taxon>
        <taxon>Metazoa</taxon>
        <taxon>Ecdysozoa</taxon>
        <taxon>Nematoda</taxon>
        <taxon>Chromadorea</taxon>
        <taxon>Rhabditida</taxon>
        <taxon>Tylenchina</taxon>
        <taxon>Tylenchomorpha</taxon>
        <taxon>Sphaerularioidea</taxon>
        <taxon>Anguinidae</taxon>
        <taxon>Anguininae</taxon>
        <taxon>Ditylenchus</taxon>
    </lineage>
</organism>
<dbReference type="WBParaSite" id="jg22989">
    <property type="protein sequence ID" value="jg22989"/>
    <property type="gene ID" value="jg22989"/>
</dbReference>
<keyword evidence="2" id="KW-1185">Reference proteome</keyword>
<proteinExistence type="predicted"/>
<evidence type="ECO:0000256" key="1">
    <source>
        <dbReference type="SAM" id="MobiDB-lite"/>
    </source>
</evidence>
<protein>
    <submittedName>
        <fullName evidence="3">Uncharacterized protein</fullName>
    </submittedName>
</protein>
<name>A0A915DS92_9BILA</name>
<feature type="region of interest" description="Disordered" evidence="1">
    <location>
        <begin position="68"/>
        <end position="97"/>
    </location>
</feature>
<dbReference type="Proteomes" id="UP000887574">
    <property type="component" value="Unplaced"/>
</dbReference>
<reference evidence="3" key="1">
    <citation type="submission" date="2022-11" db="UniProtKB">
        <authorList>
            <consortium name="WormBaseParasite"/>
        </authorList>
    </citation>
    <scope>IDENTIFICATION</scope>
</reference>
<evidence type="ECO:0000313" key="2">
    <source>
        <dbReference type="Proteomes" id="UP000887574"/>
    </source>
</evidence>
<feature type="region of interest" description="Disordered" evidence="1">
    <location>
        <begin position="29"/>
        <end position="54"/>
    </location>
</feature>